<dbReference type="AlphaFoldDB" id="G2WR12"/>
<proteinExistence type="predicted"/>
<organism evidence="1 2">
    <name type="scientific">Verticillium dahliae (strain VdLs.17 / ATCC MYA-4575 / FGSC 10137)</name>
    <name type="common">Verticillium wilt</name>
    <dbReference type="NCBI Taxonomy" id="498257"/>
    <lineage>
        <taxon>Eukaryota</taxon>
        <taxon>Fungi</taxon>
        <taxon>Dikarya</taxon>
        <taxon>Ascomycota</taxon>
        <taxon>Pezizomycotina</taxon>
        <taxon>Sordariomycetes</taxon>
        <taxon>Hypocreomycetidae</taxon>
        <taxon>Glomerellales</taxon>
        <taxon>Plectosphaerellaceae</taxon>
        <taxon>Verticillium</taxon>
    </lineage>
</organism>
<name>G2WR12_VERDV</name>
<accession>G2WR12</accession>
<protein>
    <submittedName>
        <fullName evidence="1">Uncharacterized protein</fullName>
    </submittedName>
</protein>
<dbReference type="eggNOG" id="ENOG502R93Z">
    <property type="taxonomic scope" value="Eukaryota"/>
</dbReference>
<keyword evidence="2" id="KW-1185">Reference proteome</keyword>
<evidence type="ECO:0000313" key="1">
    <source>
        <dbReference type="EMBL" id="EGY14111.1"/>
    </source>
</evidence>
<evidence type="ECO:0000313" key="2">
    <source>
        <dbReference type="Proteomes" id="UP000001611"/>
    </source>
</evidence>
<dbReference type="HOGENOM" id="CLU_2135441_0_0_1"/>
<sequence length="113" mass="12286">MARDDPTTPLNIDLPYPRASYALCQCLFLWRVVPCTPGFDRARLASASSATTPPPSPWGFLCFLTSHQGRSAGRSGAAPCHVLLRHWIEGPCRVSGARQAKSRHQDARPVAAC</sequence>
<dbReference type="GeneID" id="20702256"/>
<dbReference type="EMBL" id="DS572695">
    <property type="protein sequence ID" value="EGY14111.1"/>
    <property type="molecule type" value="Genomic_DNA"/>
</dbReference>
<dbReference type="InParanoid" id="G2WR12"/>
<reference evidence="1 2" key="1">
    <citation type="submission" date="2008-03" db="EMBL/GenBank/DDBJ databases">
        <title>The Genome Sequence of Verticillium dahliae VdLs.17.</title>
        <authorList>
            <consortium name="The Broad Institute Genome Sequencing Platform"/>
            <person name="Ma L.-J.J."/>
            <person name="Klosterman S.J."/>
            <person name="Subbarao K."/>
            <person name="Dobinson K."/>
            <person name="Veronese P."/>
            <person name="Kang S."/>
            <person name="Gold S.E."/>
            <person name="Young S."/>
            <person name="Jaffe D."/>
            <person name="Gnerre S."/>
            <person name="Berlin A."/>
            <person name="Heiman D."/>
            <person name="Hepburn T."/>
            <person name="Sykes S."/>
            <person name="Alvarado L."/>
            <person name="Kodira C.D."/>
            <person name="Lander E."/>
            <person name="Galagan J."/>
            <person name="Nusbaum C."/>
            <person name="Birren B."/>
        </authorList>
    </citation>
    <scope>NUCLEOTIDE SEQUENCE [LARGE SCALE GENOMIC DNA]</scope>
    <source>
        <strain evidence="2">VdLs.17 / ATCC MYA-4575 / FGSC 10137</strain>
    </source>
</reference>
<gene>
    <name evidence="1" type="ORF">VDAG_00793</name>
</gene>
<dbReference type="Proteomes" id="UP000001611">
    <property type="component" value="Chromosome 2"/>
</dbReference>
<dbReference type="KEGG" id="vda:VDAG_00793"/>
<dbReference type="RefSeq" id="XP_009650465.1">
    <property type="nucleotide sequence ID" value="XM_009652170.1"/>
</dbReference>
<dbReference type="OrthoDB" id="10496673at2759"/>
<dbReference type="OMA" id="SVRIMRC"/>